<comment type="caution">
    <text evidence="3">The sequence shown here is derived from an EMBL/GenBank/DDBJ whole genome shotgun (WGS) entry which is preliminary data.</text>
</comment>
<evidence type="ECO:0000313" key="3">
    <source>
        <dbReference type="EMBL" id="MEU8134805.1"/>
    </source>
</evidence>
<dbReference type="InterPro" id="IPR017853">
    <property type="entry name" value="GH"/>
</dbReference>
<dbReference type="InterPro" id="IPR013785">
    <property type="entry name" value="Aldolase_TIM"/>
</dbReference>
<dbReference type="PANTHER" id="PTHR35273">
    <property type="entry name" value="ALPHA-1,4 POLYGALACTOSAMINIDASE, PUTATIVE (AFU_ORTHOLOGUE AFUA_3G07890)-RELATED"/>
    <property type="match status" value="1"/>
</dbReference>
<dbReference type="RefSeq" id="WP_358353763.1">
    <property type="nucleotide sequence ID" value="NZ_JBEZFP010000032.1"/>
</dbReference>
<dbReference type="Proteomes" id="UP001551482">
    <property type="component" value="Unassembled WGS sequence"/>
</dbReference>
<feature type="compositionally biased region" description="Pro residues" evidence="1">
    <location>
        <begin position="98"/>
        <end position="117"/>
    </location>
</feature>
<dbReference type="Pfam" id="PF03537">
    <property type="entry name" value="Glyco_hydro_114"/>
    <property type="match status" value="1"/>
</dbReference>
<dbReference type="SUPFAM" id="SSF51445">
    <property type="entry name" value="(Trans)glycosidases"/>
    <property type="match status" value="1"/>
</dbReference>
<accession>A0ABV3DGB8</accession>
<name>A0ABV3DGB8_9ACTN</name>
<evidence type="ECO:0000256" key="1">
    <source>
        <dbReference type="SAM" id="MobiDB-lite"/>
    </source>
</evidence>
<feature type="domain" description="Glycoside-hydrolase family GH114 TIM-barrel" evidence="2">
    <location>
        <begin position="129"/>
        <end position="344"/>
    </location>
</feature>
<gene>
    <name evidence="3" type="ORF">AB0C36_14970</name>
</gene>
<feature type="compositionally biased region" description="Low complexity" evidence="1">
    <location>
        <begin position="59"/>
        <end position="97"/>
    </location>
</feature>
<evidence type="ECO:0000313" key="4">
    <source>
        <dbReference type="Proteomes" id="UP001551482"/>
    </source>
</evidence>
<organism evidence="3 4">
    <name type="scientific">Streptodolium elevatio</name>
    <dbReference type="NCBI Taxonomy" id="3157996"/>
    <lineage>
        <taxon>Bacteria</taxon>
        <taxon>Bacillati</taxon>
        <taxon>Actinomycetota</taxon>
        <taxon>Actinomycetes</taxon>
        <taxon>Kitasatosporales</taxon>
        <taxon>Streptomycetaceae</taxon>
        <taxon>Streptodolium</taxon>
    </lineage>
</organism>
<dbReference type="Gene3D" id="3.20.20.70">
    <property type="entry name" value="Aldolase class I"/>
    <property type="match status" value="1"/>
</dbReference>
<dbReference type="InterPro" id="IPR004352">
    <property type="entry name" value="GH114_TIM-barrel"/>
</dbReference>
<evidence type="ECO:0000259" key="2">
    <source>
        <dbReference type="Pfam" id="PF03537"/>
    </source>
</evidence>
<dbReference type="EMBL" id="JBEZFP010000032">
    <property type="protein sequence ID" value="MEU8134805.1"/>
    <property type="molecule type" value="Genomic_DNA"/>
</dbReference>
<dbReference type="PROSITE" id="PS51257">
    <property type="entry name" value="PROKAR_LIPOPROTEIN"/>
    <property type="match status" value="1"/>
</dbReference>
<reference evidence="3 4" key="1">
    <citation type="submission" date="2024-06" db="EMBL/GenBank/DDBJ databases">
        <title>The Natural Products Discovery Center: Release of the First 8490 Sequenced Strains for Exploring Actinobacteria Biosynthetic Diversity.</title>
        <authorList>
            <person name="Kalkreuter E."/>
            <person name="Kautsar S.A."/>
            <person name="Yang D."/>
            <person name="Bader C.D."/>
            <person name="Teijaro C.N."/>
            <person name="Fluegel L."/>
            <person name="Davis C.M."/>
            <person name="Simpson J.R."/>
            <person name="Lauterbach L."/>
            <person name="Steele A.D."/>
            <person name="Gui C."/>
            <person name="Meng S."/>
            <person name="Li G."/>
            <person name="Viehrig K."/>
            <person name="Ye F."/>
            <person name="Su P."/>
            <person name="Kiefer A.F."/>
            <person name="Nichols A."/>
            <person name="Cepeda A.J."/>
            <person name="Yan W."/>
            <person name="Fan B."/>
            <person name="Jiang Y."/>
            <person name="Adhikari A."/>
            <person name="Zheng C.-J."/>
            <person name="Schuster L."/>
            <person name="Cowan T.M."/>
            <person name="Smanski M.J."/>
            <person name="Chevrette M.G."/>
            <person name="De Carvalho L.P.S."/>
            <person name="Shen B."/>
        </authorList>
    </citation>
    <scope>NUCLEOTIDE SEQUENCE [LARGE SCALE GENOMIC DNA]</scope>
    <source>
        <strain evidence="3 4">NPDC048946</strain>
    </source>
</reference>
<protein>
    <submittedName>
        <fullName evidence="3">Endo alpha-1,4 polygalactosaminidase</fullName>
    </submittedName>
</protein>
<feature type="region of interest" description="Disordered" evidence="1">
    <location>
        <begin position="46"/>
        <end position="133"/>
    </location>
</feature>
<dbReference type="PANTHER" id="PTHR35273:SF2">
    <property type="entry name" value="ALPHA-GALACTOSIDASE"/>
    <property type="match status" value="1"/>
</dbReference>
<proteinExistence type="predicted"/>
<keyword evidence="4" id="KW-1185">Reference proteome</keyword>
<sequence length="356" mass="35666">MVTRRGGRGVRGPVAVGAALAVLLVAGCGSGSGSGADARASAAVSDGSAASPEAPAPLSPATGSDGTASSTSAPPAVPAPAASSTAGAPGAPGAATTAPPPAPAPPAPGAPAPPPAARPGAAPAANTPFDYQIGGPYQPKAGVGVVVRDRGAAPLGGAYNVCYVNTFQAQPDATAWWEKQHPDLLLRDGGAVVMDEDWGEALLDVSTPAKRDALIAVVGPWIDDCARRGFQAVEADNLDSFGRSHGKLTLAHNAAFAKLLAARAHAAGLAFAQKNTVEMVGQRASVGFDFVVSEECAKYDECGAFAAAYDNKVFVVEYARADFDTACRGFAGRLSIVLRDRDVTAPGQPGHVYAAC</sequence>
<feature type="compositionally biased region" description="Low complexity" evidence="1">
    <location>
        <begin position="118"/>
        <end position="128"/>
    </location>
</feature>